<dbReference type="Proteomes" id="UP001432322">
    <property type="component" value="Unassembled WGS sequence"/>
</dbReference>
<accession>A0AAV5W287</accession>
<protein>
    <recommendedName>
        <fullName evidence="4">DUF295 domain-containing protein</fullName>
    </recommendedName>
</protein>
<evidence type="ECO:0008006" key="4">
    <source>
        <dbReference type="Google" id="ProtNLM"/>
    </source>
</evidence>
<dbReference type="AlphaFoldDB" id="A0AAV5W287"/>
<dbReference type="EMBL" id="BTSY01000004">
    <property type="protein sequence ID" value="GMT25940.1"/>
    <property type="molecule type" value="Genomic_DNA"/>
</dbReference>
<name>A0AAV5W287_9BILA</name>
<evidence type="ECO:0000313" key="2">
    <source>
        <dbReference type="EMBL" id="GMT25940.1"/>
    </source>
</evidence>
<feature type="non-terminal residue" evidence="2">
    <location>
        <position position="300"/>
    </location>
</feature>
<comment type="caution">
    <text evidence="2">The sequence shown here is derived from an EMBL/GenBank/DDBJ whole genome shotgun (WGS) entry which is preliminary data.</text>
</comment>
<organism evidence="2 3">
    <name type="scientific">Pristionchus fissidentatus</name>
    <dbReference type="NCBI Taxonomy" id="1538716"/>
    <lineage>
        <taxon>Eukaryota</taxon>
        <taxon>Metazoa</taxon>
        <taxon>Ecdysozoa</taxon>
        <taxon>Nematoda</taxon>
        <taxon>Chromadorea</taxon>
        <taxon>Rhabditida</taxon>
        <taxon>Rhabditina</taxon>
        <taxon>Diplogasteromorpha</taxon>
        <taxon>Diplogasteroidea</taxon>
        <taxon>Neodiplogasteridae</taxon>
        <taxon>Pristionchus</taxon>
    </lineage>
</organism>
<reference evidence="2" key="1">
    <citation type="submission" date="2023-10" db="EMBL/GenBank/DDBJ databases">
        <title>Genome assembly of Pristionchus species.</title>
        <authorList>
            <person name="Yoshida K."/>
            <person name="Sommer R.J."/>
        </authorList>
    </citation>
    <scope>NUCLEOTIDE SEQUENCE</scope>
    <source>
        <strain evidence="2">RS5133</strain>
    </source>
</reference>
<keyword evidence="3" id="KW-1185">Reference proteome</keyword>
<sequence length="300" mass="34712">MFYVQRWDESSIHVMHNGNKVKATKCWNGDIKEYNGFGADIYFLADMIYVATFRPPDKIQIEVFRGLMQNEKNEGFMLFSSRRDGQKFVYRACDNPADGIEIDIGEATLNDCYLRAIHRGKLVYVKKGDEVSARLLSPNILVFTEKIPFQPVYANEDSPFIYFCPGKAICILDTTTMKLYTYTPSVCVEHIVSVREGKITAKGPEKIQYFLYTANVPTIIRELEETAALEELEEKNRRERELKYKDAEVQVTMEIAVDDHAKILADENIKRVELLEAENSQLKIQMEELRLKYNRALMMV</sequence>
<proteinExistence type="predicted"/>
<keyword evidence="1" id="KW-0175">Coiled coil</keyword>
<evidence type="ECO:0000256" key="1">
    <source>
        <dbReference type="SAM" id="Coils"/>
    </source>
</evidence>
<gene>
    <name evidence="2" type="ORF">PFISCL1PPCAC_17237</name>
</gene>
<evidence type="ECO:0000313" key="3">
    <source>
        <dbReference type="Proteomes" id="UP001432322"/>
    </source>
</evidence>
<feature type="coiled-coil region" evidence="1">
    <location>
        <begin position="222"/>
        <end position="299"/>
    </location>
</feature>